<dbReference type="Proteomes" id="UP000199149">
    <property type="component" value="Unassembled WGS sequence"/>
</dbReference>
<feature type="transmembrane region" description="Helical" evidence="6">
    <location>
        <begin position="169"/>
        <end position="189"/>
    </location>
</feature>
<dbReference type="OrthoDB" id="9812094at2"/>
<feature type="transmembrane region" description="Helical" evidence="6">
    <location>
        <begin position="306"/>
        <end position="331"/>
    </location>
</feature>
<evidence type="ECO:0000256" key="2">
    <source>
        <dbReference type="ARBA" id="ARBA00022475"/>
    </source>
</evidence>
<sequence>MKSQIKQSLFLIIASLLALFFVVITVKQIDFERVANTLKETNYFWIFASMAISILTYWIRAARWNLLLHPMGYQTKTSSGFWAISFAYFMNLTIPRSGEVARATSLYKMEKVPFEKSFGTIVLERVIDLLFLGLFFGLTLIFNYDTLMRFIELGNKEKTHQTASESPFLNYYIALAVITLGIVIVGIFWKKITQSKLIEKLKTFLLGILEGIKSISKLQKRGLFVFYSFALWICYFLMTYLVFFAFPDTENFGIPEGLFLLIAGSLGMILPVSGGLAYPYIMSIAFSAVYLAKGGNQGEGRAIGDYFGLILYIAQVISMILFGLIAIYKIARIRRDSTKKIN</sequence>
<evidence type="ECO:0008006" key="9">
    <source>
        <dbReference type="Google" id="ProtNLM"/>
    </source>
</evidence>
<dbReference type="PANTHER" id="PTHR39087:SF2">
    <property type="entry name" value="UPF0104 MEMBRANE PROTEIN MJ1595"/>
    <property type="match status" value="1"/>
</dbReference>
<feature type="transmembrane region" description="Helical" evidence="6">
    <location>
        <begin position="223"/>
        <end position="246"/>
    </location>
</feature>
<dbReference type="EMBL" id="FOUZ01000011">
    <property type="protein sequence ID" value="SFN38455.1"/>
    <property type="molecule type" value="Genomic_DNA"/>
</dbReference>
<evidence type="ECO:0000256" key="5">
    <source>
        <dbReference type="ARBA" id="ARBA00023136"/>
    </source>
</evidence>
<protein>
    <recommendedName>
        <fullName evidence="9">Lysylphosphatidylglycerol synthase TM region</fullName>
    </recommendedName>
</protein>
<dbReference type="AlphaFoldDB" id="A0A1I4YK74"/>
<keyword evidence="3 6" id="KW-0812">Transmembrane</keyword>
<organism evidence="7 8">
    <name type="scientific">Algoriella xinjiangensis</name>
    <dbReference type="NCBI Taxonomy" id="684065"/>
    <lineage>
        <taxon>Bacteria</taxon>
        <taxon>Pseudomonadati</taxon>
        <taxon>Bacteroidota</taxon>
        <taxon>Flavobacteriia</taxon>
        <taxon>Flavobacteriales</taxon>
        <taxon>Weeksellaceae</taxon>
        <taxon>Algoriella</taxon>
    </lineage>
</organism>
<dbReference type="STRING" id="684065.SAMN05421738_11189"/>
<dbReference type="NCBIfam" id="TIGR00374">
    <property type="entry name" value="flippase-like domain"/>
    <property type="match status" value="1"/>
</dbReference>
<reference evidence="8" key="1">
    <citation type="submission" date="2016-10" db="EMBL/GenBank/DDBJ databases">
        <authorList>
            <person name="Varghese N."/>
            <person name="Submissions S."/>
        </authorList>
    </citation>
    <scope>NUCLEOTIDE SEQUENCE [LARGE SCALE GENOMIC DNA]</scope>
    <source>
        <strain evidence="8">XJ109</strain>
    </source>
</reference>
<evidence type="ECO:0000313" key="7">
    <source>
        <dbReference type="EMBL" id="SFN38455.1"/>
    </source>
</evidence>
<keyword evidence="4 6" id="KW-1133">Transmembrane helix</keyword>
<feature type="transmembrane region" description="Helical" evidence="6">
    <location>
        <begin position="252"/>
        <end position="270"/>
    </location>
</feature>
<evidence type="ECO:0000313" key="8">
    <source>
        <dbReference type="Proteomes" id="UP000199149"/>
    </source>
</evidence>
<evidence type="ECO:0000256" key="6">
    <source>
        <dbReference type="SAM" id="Phobius"/>
    </source>
</evidence>
<feature type="transmembrane region" description="Helical" evidence="6">
    <location>
        <begin position="126"/>
        <end position="144"/>
    </location>
</feature>
<keyword evidence="5 6" id="KW-0472">Membrane</keyword>
<name>A0A1I4YK74_9FLAO</name>
<proteinExistence type="predicted"/>
<evidence type="ECO:0000256" key="1">
    <source>
        <dbReference type="ARBA" id="ARBA00004651"/>
    </source>
</evidence>
<dbReference type="Pfam" id="PF03706">
    <property type="entry name" value="LPG_synthase_TM"/>
    <property type="match status" value="1"/>
</dbReference>
<comment type="subcellular location">
    <subcellularLocation>
        <location evidence="1">Cell membrane</location>
        <topology evidence="1">Multi-pass membrane protein</topology>
    </subcellularLocation>
</comment>
<dbReference type="PANTHER" id="PTHR39087">
    <property type="entry name" value="UPF0104 MEMBRANE PROTEIN MJ1595"/>
    <property type="match status" value="1"/>
</dbReference>
<evidence type="ECO:0000256" key="3">
    <source>
        <dbReference type="ARBA" id="ARBA00022692"/>
    </source>
</evidence>
<keyword evidence="8" id="KW-1185">Reference proteome</keyword>
<keyword evidence="2" id="KW-1003">Cell membrane</keyword>
<dbReference type="InterPro" id="IPR022791">
    <property type="entry name" value="L-PG_synthase/AglD"/>
</dbReference>
<gene>
    <name evidence="7" type="ORF">SAMN05421738_11189</name>
</gene>
<feature type="transmembrane region" description="Helical" evidence="6">
    <location>
        <begin position="41"/>
        <end position="59"/>
    </location>
</feature>
<dbReference type="GO" id="GO:0005886">
    <property type="term" value="C:plasma membrane"/>
    <property type="evidence" value="ECO:0007669"/>
    <property type="project" value="UniProtKB-SubCell"/>
</dbReference>
<accession>A0A1I4YK74</accession>
<evidence type="ECO:0000256" key="4">
    <source>
        <dbReference type="ARBA" id="ARBA00022989"/>
    </source>
</evidence>
<dbReference type="RefSeq" id="WP_092908810.1">
    <property type="nucleotide sequence ID" value="NZ_FOUZ01000011.1"/>
</dbReference>